<gene>
    <name evidence="9" type="ORF">L207DRAFT_426431</name>
</gene>
<keyword evidence="10" id="KW-1185">Reference proteome</keyword>
<dbReference type="PROSITE" id="PS00463">
    <property type="entry name" value="ZN2_CY6_FUNGAL_1"/>
    <property type="match status" value="1"/>
</dbReference>
<dbReference type="PANTHER" id="PTHR36206:SF4">
    <property type="entry name" value="HYPOTHETICAL CONSERVED PROTEIN (EUROFUNG)-RELATED"/>
    <property type="match status" value="1"/>
</dbReference>
<dbReference type="InterPro" id="IPR001138">
    <property type="entry name" value="Zn2Cys6_DnaBD"/>
</dbReference>
<evidence type="ECO:0000256" key="4">
    <source>
        <dbReference type="ARBA" id="ARBA00023125"/>
    </source>
</evidence>
<dbReference type="InterPro" id="IPR052360">
    <property type="entry name" value="Transcr_Regulatory_Proteins"/>
</dbReference>
<evidence type="ECO:0000256" key="5">
    <source>
        <dbReference type="ARBA" id="ARBA00023163"/>
    </source>
</evidence>
<dbReference type="Pfam" id="PF00172">
    <property type="entry name" value="Zn_clus"/>
    <property type="match status" value="1"/>
</dbReference>
<evidence type="ECO:0000256" key="2">
    <source>
        <dbReference type="ARBA" id="ARBA00022833"/>
    </source>
</evidence>
<dbReference type="AlphaFoldDB" id="A0A2J6RRN6"/>
<evidence type="ECO:0000256" key="6">
    <source>
        <dbReference type="ARBA" id="ARBA00023242"/>
    </source>
</evidence>
<evidence type="ECO:0000313" key="9">
    <source>
        <dbReference type="EMBL" id="PMD41184.1"/>
    </source>
</evidence>
<keyword evidence="6" id="KW-0539">Nucleus</keyword>
<dbReference type="SUPFAM" id="SSF57701">
    <property type="entry name" value="Zn2/Cys6 DNA-binding domain"/>
    <property type="match status" value="1"/>
</dbReference>
<accession>A0A2J6RRN6</accession>
<organism evidence="9 10">
    <name type="scientific">Hyaloscypha variabilis (strain UAMH 11265 / GT02V1 / F)</name>
    <name type="common">Meliniomyces variabilis</name>
    <dbReference type="NCBI Taxonomy" id="1149755"/>
    <lineage>
        <taxon>Eukaryota</taxon>
        <taxon>Fungi</taxon>
        <taxon>Dikarya</taxon>
        <taxon>Ascomycota</taxon>
        <taxon>Pezizomycotina</taxon>
        <taxon>Leotiomycetes</taxon>
        <taxon>Helotiales</taxon>
        <taxon>Hyaloscyphaceae</taxon>
        <taxon>Hyaloscypha</taxon>
        <taxon>Hyaloscypha variabilis</taxon>
    </lineage>
</organism>
<feature type="region of interest" description="Disordered" evidence="7">
    <location>
        <begin position="43"/>
        <end position="72"/>
    </location>
</feature>
<evidence type="ECO:0000256" key="1">
    <source>
        <dbReference type="ARBA" id="ARBA00022723"/>
    </source>
</evidence>
<keyword evidence="5" id="KW-0804">Transcription</keyword>
<keyword evidence="1" id="KW-0479">Metal-binding</keyword>
<dbReference type="CDD" id="cd00067">
    <property type="entry name" value="GAL4"/>
    <property type="match status" value="1"/>
</dbReference>
<keyword evidence="3" id="KW-0805">Transcription regulation</keyword>
<dbReference type="GO" id="GO:0003677">
    <property type="term" value="F:DNA binding"/>
    <property type="evidence" value="ECO:0007669"/>
    <property type="project" value="UniProtKB-KW"/>
</dbReference>
<keyword evidence="4" id="KW-0238">DNA-binding</keyword>
<dbReference type="InterPro" id="IPR036864">
    <property type="entry name" value="Zn2-C6_fun-type_DNA-bd_sf"/>
</dbReference>
<dbReference type="Pfam" id="PF11951">
    <property type="entry name" value="Fungal_trans_2"/>
    <property type="match status" value="1"/>
</dbReference>
<reference evidence="9 10" key="1">
    <citation type="submission" date="2016-04" db="EMBL/GenBank/DDBJ databases">
        <title>A degradative enzymes factory behind the ericoid mycorrhizal symbiosis.</title>
        <authorList>
            <consortium name="DOE Joint Genome Institute"/>
            <person name="Martino E."/>
            <person name="Morin E."/>
            <person name="Grelet G."/>
            <person name="Kuo A."/>
            <person name="Kohler A."/>
            <person name="Daghino S."/>
            <person name="Barry K."/>
            <person name="Choi C."/>
            <person name="Cichocki N."/>
            <person name="Clum A."/>
            <person name="Copeland A."/>
            <person name="Hainaut M."/>
            <person name="Haridas S."/>
            <person name="Labutti K."/>
            <person name="Lindquist E."/>
            <person name="Lipzen A."/>
            <person name="Khouja H.-R."/>
            <person name="Murat C."/>
            <person name="Ohm R."/>
            <person name="Olson A."/>
            <person name="Spatafora J."/>
            <person name="Veneault-Fourrey C."/>
            <person name="Henrissat B."/>
            <person name="Grigoriev I."/>
            <person name="Martin F."/>
            <person name="Perotto S."/>
        </authorList>
    </citation>
    <scope>NUCLEOTIDE SEQUENCE [LARGE SCALE GENOMIC DNA]</scope>
    <source>
        <strain evidence="9 10">F</strain>
    </source>
</reference>
<dbReference type="EMBL" id="KZ613944">
    <property type="protein sequence ID" value="PMD41184.1"/>
    <property type="molecule type" value="Genomic_DNA"/>
</dbReference>
<feature type="compositionally biased region" description="Low complexity" evidence="7">
    <location>
        <begin position="47"/>
        <end position="60"/>
    </location>
</feature>
<dbReference type="Gene3D" id="4.10.240.10">
    <property type="entry name" value="Zn(2)-C6 fungal-type DNA-binding domain"/>
    <property type="match status" value="1"/>
</dbReference>
<dbReference type="GO" id="GO:0000981">
    <property type="term" value="F:DNA-binding transcription factor activity, RNA polymerase II-specific"/>
    <property type="evidence" value="ECO:0007669"/>
    <property type="project" value="InterPro"/>
</dbReference>
<dbReference type="PANTHER" id="PTHR36206">
    <property type="entry name" value="ASPERCRYPTIN BIOSYNTHESIS CLUSTER-SPECIFIC TRANSCRIPTION REGULATOR ATNN-RELATED"/>
    <property type="match status" value="1"/>
</dbReference>
<dbReference type="Proteomes" id="UP000235786">
    <property type="component" value="Unassembled WGS sequence"/>
</dbReference>
<evidence type="ECO:0000313" key="10">
    <source>
        <dbReference type="Proteomes" id="UP000235786"/>
    </source>
</evidence>
<feature type="domain" description="Zn(2)-C6 fungal-type" evidence="8">
    <location>
        <begin position="8"/>
        <end position="36"/>
    </location>
</feature>
<dbReference type="PROSITE" id="PS50048">
    <property type="entry name" value="ZN2_CY6_FUNGAL_2"/>
    <property type="match status" value="1"/>
</dbReference>
<dbReference type="GO" id="GO:0008270">
    <property type="term" value="F:zinc ion binding"/>
    <property type="evidence" value="ECO:0007669"/>
    <property type="project" value="InterPro"/>
</dbReference>
<keyword evidence="2" id="KW-0862">Zinc</keyword>
<evidence type="ECO:0000256" key="3">
    <source>
        <dbReference type="ARBA" id="ARBA00023015"/>
    </source>
</evidence>
<sequence>MDKRVRTGCATCRKRRIKCDERKPSCARCEAANFVCEGYSAPRRVGSRSPTASSSTRSPNRTPPREETPFSGLSWRHTSWRQEQLPLYHHFVTTTALRFFRPDHVTFWRDQVAQLSVGFDLVYEALLAVGALHRASLLNCQNKDGQEAARSRVLGLHAYGNALRMLPTHLSQSAIKETIAIQAVLILLTFCECMMENPKGALRHLWAAIQLLRRSEESLSDVELSSMVPLYDAMLRLDFLAQKLVPYSSSSFMQCPDQAMMTSPFWNRISPVFSGMSQSDRIATERYRLIQLICGHNRLSRVVWGSWCPANQRPSREECLGFYSEIKLWKANSPATFASCDALDVLEASINIPLESRSIPPPVCEFPSNEAALTIAMHNAYLGCAVAMISATEEDPTPWDLEAFNLSYQTLCIAAGLIERKKYHFKSITPYKPCDAISVGISISIFQGACRCFSLAWRNWTVEALRAIGREGLSNGFTWANTIEIVGKLETGNVEHLSNAIIQSALGSLRYRVIPLLMPRGDDEHHVAFYFRERPEIEAVDDAVHISAKAMWTENFDGSINSLKLEVYDPVFSGFPITPEKPEALDLFSSWRQAVAHGWHGYLATDIQEELLRI</sequence>
<evidence type="ECO:0000256" key="7">
    <source>
        <dbReference type="SAM" id="MobiDB-lite"/>
    </source>
</evidence>
<dbReference type="SMART" id="SM00066">
    <property type="entry name" value="GAL4"/>
    <property type="match status" value="1"/>
</dbReference>
<protein>
    <recommendedName>
        <fullName evidence="8">Zn(2)-C6 fungal-type domain-containing protein</fullName>
    </recommendedName>
</protein>
<name>A0A2J6RRN6_HYAVF</name>
<dbReference type="STRING" id="1149755.A0A2J6RRN6"/>
<proteinExistence type="predicted"/>
<dbReference type="InterPro" id="IPR021858">
    <property type="entry name" value="Fun_TF"/>
</dbReference>
<evidence type="ECO:0000259" key="8">
    <source>
        <dbReference type="PROSITE" id="PS50048"/>
    </source>
</evidence>
<dbReference type="OrthoDB" id="2593732at2759"/>